<feature type="transmembrane region" description="Helical" evidence="2">
    <location>
        <begin position="74"/>
        <end position="95"/>
    </location>
</feature>
<feature type="compositionally biased region" description="Basic and acidic residues" evidence="1">
    <location>
        <begin position="175"/>
        <end position="201"/>
    </location>
</feature>
<proteinExistence type="predicted"/>
<dbReference type="SUPFAM" id="SSF103473">
    <property type="entry name" value="MFS general substrate transporter"/>
    <property type="match status" value="1"/>
</dbReference>
<gene>
    <name evidence="3" type="ORF">GCM10022200_03770</name>
</gene>
<reference evidence="4" key="1">
    <citation type="journal article" date="2019" name="Int. J. Syst. Evol. Microbiol.">
        <title>The Global Catalogue of Microorganisms (GCM) 10K type strain sequencing project: providing services to taxonomists for standard genome sequencing and annotation.</title>
        <authorList>
            <consortium name="The Broad Institute Genomics Platform"/>
            <consortium name="The Broad Institute Genome Sequencing Center for Infectious Disease"/>
            <person name="Wu L."/>
            <person name="Ma J."/>
        </authorList>
    </citation>
    <scope>NUCLEOTIDE SEQUENCE [LARGE SCALE GENOMIC DNA]</scope>
    <source>
        <strain evidence="4">JCM 16544</strain>
    </source>
</reference>
<comment type="caution">
    <text evidence="3">The sequence shown here is derived from an EMBL/GenBank/DDBJ whole genome shotgun (WGS) entry which is preliminary data.</text>
</comment>
<feature type="transmembrane region" description="Helical" evidence="2">
    <location>
        <begin position="131"/>
        <end position="153"/>
    </location>
</feature>
<evidence type="ECO:0000313" key="4">
    <source>
        <dbReference type="Proteomes" id="UP001501697"/>
    </source>
</evidence>
<feature type="region of interest" description="Disordered" evidence="1">
    <location>
        <begin position="161"/>
        <end position="201"/>
    </location>
</feature>
<dbReference type="EMBL" id="BAAAYU010000001">
    <property type="protein sequence ID" value="GAA3624735.1"/>
    <property type="molecule type" value="Genomic_DNA"/>
</dbReference>
<keyword evidence="2" id="KW-0812">Transmembrane</keyword>
<evidence type="ECO:0000313" key="3">
    <source>
        <dbReference type="EMBL" id="GAA3624735.1"/>
    </source>
</evidence>
<sequence length="201" mass="20488">MRRRARLLAVLTILTTGSIGVISSTQTWLVVTLVEAEQTLDVAGAAAVPLLAPLSLAALALGGALTIVGRALRYVFGVLTLAIGCILMLLAARIATEHPTAAVAGTVTEATGIAGEASVSALVAMIGATGWPAVTVVAALLLAGAGILTLATAHRWRSGGRRYETDASASGPRPADAERTDAIDSWDDLSRGEDPTARPLD</sequence>
<evidence type="ECO:0008006" key="5">
    <source>
        <dbReference type="Google" id="ProtNLM"/>
    </source>
</evidence>
<evidence type="ECO:0000256" key="2">
    <source>
        <dbReference type="SAM" id="Phobius"/>
    </source>
</evidence>
<keyword evidence="4" id="KW-1185">Reference proteome</keyword>
<organism evidence="3 4">
    <name type="scientific">Microbacterium awajiense</name>
    <dbReference type="NCBI Taxonomy" id="415214"/>
    <lineage>
        <taxon>Bacteria</taxon>
        <taxon>Bacillati</taxon>
        <taxon>Actinomycetota</taxon>
        <taxon>Actinomycetes</taxon>
        <taxon>Micrococcales</taxon>
        <taxon>Microbacteriaceae</taxon>
        <taxon>Microbacterium</taxon>
    </lineage>
</organism>
<dbReference type="InterPro" id="IPR036259">
    <property type="entry name" value="MFS_trans_sf"/>
</dbReference>
<evidence type="ECO:0000256" key="1">
    <source>
        <dbReference type="SAM" id="MobiDB-lite"/>
    </source>
</evidence>
<name>A0ABP7A4H7_9MICO</name>
<protein>
    <recommendedName>
        <fullName evidence="5">Peptidase</fullName>
    </recommendedName>
</protein>
<dbReference type="Proteomes" id="UP001501697">
    <property type="component" value="Unassembled WGS sequence"/>
</dbReference>
<keyword evidence="2" id="KW-0472">Membrane</keyword>
<dbReference type="RefSeq" id="WP_344736160.1">
    <property type="nucleotide sequence ID" value="NZ_BAAAYU010000001.1"/>
</dbReference>
<keyword evidence="2" id="KW-1133">Transmembrane helix</keyword>
<dbReference type="Pfam" id="PF09534">
    <property type="entry name" value="Trp_oprn_chp"/>
    <property type="match status" value="1"/>
</dbReference>
<dbReference type="InterPro" id="IPR019051">
    <property type="entry name" value="Trp_biosyn_TM_oprn/chp"/>
</dbReference>
<accession>A0ABP7A4H7</accession>
<feature type="transmembrane region" description="Helical" evidence="2">
    <location>
        <begin position="46"/>
        <end position="67"/>
    </location>
</feature>